<keyword evidence="8 10" id="KW-0472">Membrane</keyword>
<proteinExistence type="inferred from homology"/>
<dbReference type="PANTHER" id="PTHR13141:SF4">
    <property type="entry name" value="TRANSMEMBRANE PROTEIN 242"/>
    <property type="match status" value="1"/>
</dbReference>
<feature type="transmembrane region" description="Helical" evidence="10">
    <location>
        <begin position="68"/>
        <end position="97"/>
    </location>
</feature>
<accession>A0A8C4WSK6</accession>
<dbReference type="InterPro" id="IPR009792">
    <property type="entry name" value="TMEM242"/>
</dbReference>
<comment type="similarity">
    <text evidence="2">Belongs to the TMEM242 family.</text>
</comment>
<comment type="function">
    <text evidence="9">Scaffold protein that participates in the c-ring assembly of mitochondrial ATP synthase (F(1)F(0) ATP synthase or complex V) by facilitating the membrane insertion and oligomer formation of the subunit c/ATP5MC3. Participates in the incorporation of the c-ring into vestigial complexes. Additionally influences the incorporation of subunits MT-ATP6, MT-ATP8, ATP5MJ, and ATP5MK in the ATP synthase.</text>
</comment>
<dbReference type="PANTHER" id="PTHR13141">
    <property type="entry name" value="TRANSMEMBRANE PROTEIN 242"/>
    <property type="match status" value="1"/>
</dbReference>
<dbReference type="Pfam" id="PF07096">
    <property type="entry name" value="DUF1358"/>
    <property type="match status" value="1"/>
</dbReference>
<dbReference type="AlphaFoldDB" id="A0A8C4WSK6"/>
<organism evidence="11 12">
    <name type="scientific">Eptatretus burgeri</name>
    <name type="common">Inshore hagfish</name>
    <dbReference type="NCBI Taxonomy" id="7764"/>
    <lineage>
        <taxon>Eukaryota</taxon>
        <taxon>Metazoa</taxon>
        <taxon>Chordata</taxon>
        <taxon>Craniata</taxon>
        <taxon>Vertebrata</taxon>
        <taxon>Cyclostomata</taxon>
        <taxon>Myxini</taxon>
        <taxon>Myxiniformes</taxon>
        <taxon>Myxinidae</taxon>
        <taxon>Eptatretinae</taxon>
        <taxon>Eptatretus</taxon>
    </lineage>
</organism>
<keyword evidence="6 10" id="KW-1133">Transmembrane helix</keyword>
<comment type="subcellular location">
    <subcellularLocation>
        <location evidence="1">Mitochondrion inner membrane</location>
        <topology evidence="1">Multi-pass membrane protein</topology>
    </subcellularLocation>
</comment>
<dbReference type="Ensembl" id="ENSEBUT00000010364.1">
    <property type="protein sequence ID" value="ENSEBUP00000009833.1"/>
    <property type="gene ID" value="ENSEBUG00000006323.1"/>
</dbReference>
<reference evidence="11" key="1">
    <citation type="submission" date="2025-08" db="UniProtKB">
        <authorList>
            <consortium name="Ensembl"/>
        </authorList>
    </citation>
    <scope>IDENTIFICATION</scope>
</reference>
<evidence type="ECO:0000313" key="11">
    <source>
        <dbReference type="Ensembl" id="ENSEBUP00000009833.1"/>
    </source>
</evidence>
<evidence type="ECO:0000256" key="1">
    <source>
        <dbReference type="ARBA" id="ARBA00004448"/>
    </source>
</evidence>
<evidence type="ECO:0000256" key="7">
    <source>
        <dbReference type="ARBA" id="ARBA00023128"/>
    </source>
</evidence>
<keyword evidence="12" id="KW-1185">Reference proteome</keyword>
<dbReference type="OMA" id="TCCALGI"/>
<evidence type="ECO:0000256" key="2">
    <source>
        <dbReference type="ARBA" id="ARBA00007570"/>
    </source>
</evidence>
<evidence type="ECO:0000256" key="8">
    <source>
        <dbReference type="ARBA" id="ARBA00023136"/>
    </source>
</evidence>
<evidence type="ECO:0000256" key="9">
    <source>
        <dbReference type="ARBA" id="ARBA00045905"/>
    </source>
</evidence>
<reference evidence="11" key="2">
    <citation type="submission" date="2025-09" db="UniProtKB">
        <authorList>
            <consortium name="Ensembl"/>
        </authorList>
    </citation>
    <scope>IDENTIFICATION</scope>
</reference>
<feature type="transmembrane region" description="Helical" evidence="10">
    <location>
        <begin position="22"/>
        <end position="47"/>
    </location>
</feature>
<evidence type="ECO:0000256" key="3">
    <source>
        <dbReference type="ARBA" id="ARBA00013934"/>
    </source>
</evidence>
<keyword evidence="5" id="KW-0999">Mitochondrion inner membrane</keyword>
<sequence>MVGSSSDLSPSRGDGERSTNRFLGAVFLTGVAGAGLVAGFGMTLASTRKNNSHWFDKGLHGPEAGTRLAFRALGLGSLLAVIGVASISFATCCALGIHSLSDLRRNFKLSFCWGATVPLMLCPHSSTLELISPTSER</sequence>
<protein>
    <recommendedName>
        <fullName evidence="3">Transmembrane protein 242</fullName>
    </recommendedName>
</protein>
<evidence type="ECO:0000256" key="6">
    <source>
        <dbReference type="ARBA" id="ARBA00022989"/>
    </source>
</evidence>
<keyword evidence="4 10" id="KW-0812">Transmembrane</keyword>
<name>A0A8C4WSK6_EPTBU</name>
<evidence type="ECO:0000256" key="4">
    <source>
        <dbReference type="ARBA" id="ARBA00022692"/>
    </source>
</evidence>
<evidence type="ECO:0000256" key="10">
    <source>
        <dbReference type="SAM" id="Phobius"/>
    </source>
</evidence>
<evidence type="ECO:0000313" key="12">
    <source>
        <dbReference type="Proteomes" id="UP000694388"/>
    </source>
</evidence>
<dbReference type="Proteomes" id="UP000694388">
    <property type="component" value="Unplaced"/>
</dbReference>
<evidence type="ECO:0000256" key="5">
    <source>
        <dbReference type="ARBA" id="ARBA00022792"/>
    </source>
</evidence>
<keyword evidence="7" id="KW-0496">Mitochondrion</keyword>
<dbReference type="GO" id="GO:0005743">
    <property type="term" value="C:mitochondrial inner membrane"/>
    <property type="evidence" value="ECO:0007669"/>
    <property type="project" value="UniProtKB-SubCell"/>
</dbReference>
<dbReference type="GeneTree" id="ENSGT00390000008642"/>